<proteinExistence type="predicted"/>
<keyword evidence="2" id="KW-1185">Reference proteome</keyword>
<name>A0AAN7JK81_9MYRT</name>
<dbReference type="Proteomes" id="UP001345219">
    <property type="component" value="Chromosome 20"/>
</dbReference>
<dbReference type="EMBL" id="JAXIOK010000020">
    <property type="protein sequence ID" value="KAK4746695.1"/>
    <property type="molecule type" value="Genomic_DNA"/>
</dbReference>
<comment type="caution">
    <text evidence="1">The sequence shown here is derived from an EMBL/GenBank/DDBJ whole genome shotgun (WGS) entry which is preliminary data.</text>
</comment>
<evidence type="ECO:0000313" key="1">
    <source>
        <dbReference type="EMBL" id="KAK4746695.1"/>
    </source>
</evidence>
<evidence type="ECO:0000313" key="2">
    <source>
        <dbReference type="Proteomes" id="UP001345219"/>
    </source>
</evidence>
<accession>A0AAN7JK81</accession>
<organism evidence="1 2">
    <name type="scientific">Trapa incisa</name>
    <dbReference type="NCBI Taxonomy" id="236973"/>
    <lineage>
        <taxon>Eukaryota</taxon>
        <taxon>Viridiplantae</taxon>
        <taxon>Streptophyta</taxon>
        <taxon>Embryophyta</taxon>
        <taxon>Tracheophyta</taxon>
        <taxon>Spermatophyta</taxon>
        <taxon>Magnoliopsida</taxon>
        <taxon>eudicotyledons</taxon>
        <taxon>Gunneridae</taxon>
        <taxon>Pentapetalae</taxon>
        <taxon>rosids</taxon>
        <taxon>malvids</taxon>
        <taxon>Myrtales</taxon>
        <taxon>Lythraceae</taxon>
        <taxon>Trapa</taxon>
    </lineage>
</organism>
<dbReference type="AlphaFoldDB" id="A0AAN7JK81"/>
<reference evidence="1 2" key="1">
    <citation type="journal article" date="2023" name="Hortic Res">
        <title>Pangenome of water caltrop reveals structural variations and asymmetric subgenome divergence after allopolyploidization.</title>
        <authorList>
            <person name="Zhang X."/>
            <person name="Chen Y."/>
            <person name="Wang L."/>
            <person name="Yuan Y."/>
            <person name="Fang M."/>
            <person name="Shi L."/>
            <person name="Lu R."/>
            <person name="Comes H.P."/>
            <person name="Ma Y."/>
            <person name="Chen Y."/>
            <person name="Huang G."/>
            <person name="Zhou Y."/>
            <person name="Zheng Z."/>
            <person name="Qiu Y."/>
        </authorList>
    </citation>
    <scope>NUCLEOTIDE SEQUENCE [LARGE SCALE GENOMIC DNA]</scope>
    <source>
        <tissue evidence="1">Roots</tissue>
    </source>
</reference>
<gene>
    <name evidence="1" type="ORF">SAY87_025732</name>
</gene>
<protein>
    <submittedName>
        <fullName evidence="1">Uncharacterized protein</fullName>
    </submittedName>
</protein>
<sequence>MPPIHQSKSNSLFIHPISMAPLRREKTTCSLQRCSELTARHAQRLDRERESRAEHQLQSIRCRKSCRIVSSSSAFSPLPIHPPSKVNIPRLSSSWLSKGESYHPGEEAVQV</sequence>